<evidence type="ECO:0000256" key="1">
    <source>
        <dbReference type="ARBA" id="ARBA00022630"/>
    </source>
</evidence>
<sequence length="313" mass="33446">MADEKKRVDTDIVIVGGGTAGLTAAIYAVRAGVRATILEAKAYGGQIVNTPDIENYPGLAHVSGFDFATGLYNQAVDLGAKFRYERALGVREENGEKIVETKKREFHCKAVIIATGAKNRPLGIDREEELTGNGVSYCATCDGSFFKGQTVAVNGGGNTAIEDAEYLADLCEKVYVIHRRDEFRADEADVLRLKKRENVEFVLNSTVTGLIGEGKLNAVEVTDKNTGEKKTLEVTGLFVAIGQVPDNRAFENLVDLAPAGYVEAGEDCHTKTPGIFTAGDCRTKTVRQLTTAAADGAVAALAACAYIKETALN</sequence>
<reference evidence="4 5" key="1">
    <citation type="submission" date="2010-08" db="EMBL/GenBank/DDBJ databases">
        <authorList>
            <consortium name="US DOE Joint Genome Institute (JGI-PGF)"/>
            <person name="Lucas S."/>
            <person name="Copeland A."/>
            <person name="Lapidus A."/>
            <person name="Cheng J.-F."/>
            <person name="Bruce D."/>
            <person name="Goodwin L."/>
            <person name="Pitluck S."/>
            <person name="Land M.L."/>
            <person name="Hauser L."/>
            <person name="Chang Y.-J."/>
            <person name="Anderson I.J."/>
            <person name="Johnson E."/>
            <person name="Mulhopadhyay B."/>
            <person name="Kyrpides N."/>
            <person name="Woyke T.J."/>
        </authorList>
    </citation>
    <scope>NUCLEOTIDE SEQUENCE [LARGE SCALE GENOMIC DNA]</scope>
    <source>
        <strain evidence="4 5">6</strain>
    </source>
</reference>
<dbReference type="PRINTS" id="PR00469">
    <property type="entry name" value="PNDRDTASEII"/>
</dbReference>
<feature type="domain" description="FAD/NAD(P)-binding" evidence="3">
    <location>
        <begin position="11"/>
        <end position="296"/>
    </location>
</feature>
<protein>
    <submittedName>
        <fullName evidence="4">Thioredoxin reductase</fullName>
    </submittedName>
</protein>
<dbReference type="HOGENOM" id="CLU_031864_5_3_9"/>
<evidence type="ECO:0000313" key="4">
    <source>
        <dbReference type="EMBL" id="EIM56990.1"/>
    </source>
</evidence>
<dbReference type="eggNOG" id="COG0492">
    <property type="taxonomic scope" value="Bacteria"/>
</dbReference>
<organism evidence="4 5">
    <name type="scientific">Eubacterium cellulosolvens (strain ATCC 43171 / JCM 9499 / 6)</name>
    <name type="common">Cillobacterium cellulosolvens</name>
    <dbReference type="NCBI Taxonomy" id="633697"/>
    <lineage>
        <taxon>Bacteria</taxon>
        <taxon>Bacillati</taxon>
        <taxon>Bacillota</taxon>
        <taxon>Clostridia</taxon>
        <taxon>Eubacteriales</taxon>
        <taxon>Eubacteriaceae</taxon>
        <taxon>Eubacterium</taxon>
    </lineage>
</organism>
<dbReference type="STRING" id="633697.EubceDRAFT1_1173"/>
<dbReference type="Gene3D" id="3.50.50.60">
    <property type="entry name" value="FAD/NAD(P)-binding domain"/>
    <property type="match status" value="2"/>
</dbReference>
<keyword evidence="5" id="KW-1185">Reference proteome</keyword>
<dbReference type="EMBL" id="CM001487">
    <property type="protein sequence ID" value="EIM56990.1"/>
    <property type="molecule type" value="Genomic_DNA"/>
</dbReference>
<dbReference type="AlphaFoldDB" id="I5AT67"/>
<dbReference type="Pfam" id="PF07992">
    <property type="entry name" value="Pyr_redox_2"/>
    <property type="match status" value="1"/>
</dbReference>
<gene>
    <name evidence="4" type="ORF">EubceDRAFT1_1173</name>
</gene>
<name>I5AT67_EUBC6</name>
<dbReference type="InterPro" id="IPR023753">
    <property type="entry name" value="FAD/NAD-binding_dom"/>
</dbReference>
<dbReference type="OrthoDB" id="9806179at2"/>
<reference evidence="4 5" key="2">
    <citation type="submission" date="2012-02" db="EMBL/GenBank/DDBJ databases">
        <title>Improved High-Quality Draft sequence of Eubacterium cellulosolvens 6.</title>
        <authorList>
            <consortium name="US DOE Joint Genome Institute"/>
            <person name="Lucas S."/>
            <person name="Han J."/>
            <person name="Lapidus A."/>
            <person name="Cheng J.-F."/>
            <person name="Goodwin L."/>
            <person name="Pitluck S."/>
            <person name="Peters L."/>
            <person name="Mikhailova N."/>
            <person name="Gu W."/>
            <person name="Detter J.C."/>
            <person name="Han C."/>
            <person name="Tapia R."/>
            <person name="Land M."/>
            <person name="Hauser L."/>
            <person name="Kyrpides N."/>
            <person name="Ivanova N."/>
            <person name="Pagani I."/>
            <person name="Johnson E."/>
            <person name="Mukhopadhyay B."/>
            <person name="Anderson I."/>
            <person name="Woyke T."/>
        </authorList>
    </citation>
    <scope>NUCLEOTIDE SEQUENCE [LARGE SCALE GENOMIC DNA]</scope>
    <source>
        <strain evidence="4 5">6</strain>
    </source>
</reference>
<evidence type="ECO:0000313" key="5">
    <source>
        <dbReference type="Proteomes" id="UP000005753"/>
    </source>
</evidence>
<dbReference type="GO" id="GO:0016491">
    <property type="term" value="F:oxidoreductase activity"/>
    <property type="evidence" value="ECO:0007669"/>
    <property type="project" value="UniProtKB-KW"/>
</dbReference>
<evidence type="ECO:0000259" key="3">
    <source>
        <dbReference type="Pfam" id="PF07992"/>
    </source>
</evidence>
<dbReference type="PANTHER" id="PTHR48105">
    <property type="entry name" value="THIOREDOXIN REDUCTASE 1-RELATED-RELATED"/>
    <property type="match status" value="1"/>
</dbReference>
<dbReference type="PRINTS" id="PR00368">
    <property type="entry name" value="FADPNR"/>
</dbReference>
<dbReference type="InterPro" id="IPR050097">
    <property type="entry name" value="Ferredoxin-NADP_redctase_2"/>
</dbReference>
<dbReference type="SUPFAM" id="SSF51905">
    <property type="entry name" value="FAD/NAD(P)-binding domain"/>
    <property type="match status" value="1"/>
</dbReference>
<dbReference type="InterPro" id="IPR036188">
    <property type="entry name" value="FAD/NAD-bd_sf"/>
</dbReference>
<keyword evidence="1" id="KW-0285">Flavoprotein</keyword>
<proteinExistence type="predicted"/>
<keyword evidence="2" id="KW-0560">Oxidoreductase</keyword>
<dbReference type="Proteomes" id="UP000005753">
    <property type="component" value="Chromosome"/>
</dbReference>
<accession>I5AT67</accession>
<evidence type="ECO:0000256" key="2">
    <source>
        <dbReference type="ARBA" id="ARBA00023002"/>
    </source>
</evidence>